<accession>A0A645EFI6</accession>
<protein>
    <submittedName>
        <fullName evidence="1">Uncharacterized protein</fullName>
    </submittedName>
</protein>
<sequence length="80" mass="8561">MGIDGYQGYALLLEAANDRYVHGVLAAHGYRELAVPYGRAHDETDLVHHVPGEQEIVAVPVVVQSGVVATVLVMGPLEII</sequence>
<name>A0A645EFI6_9ZZZZ</name>
<dbReference type="EMBL" id="VSSQ01045610">
    <property type="protein sequence ID" value="MPM99523.1"/>
    <property type="molecule type" value="Genomic_DNA"/>
</dbReference>
<evidence type="ECO:0000313" key="1">
    <source>
        <dbReference type="EMBL" id="MPM99523.1"/>
    </source>
</evidence>
<dbReference type="AlphaFoldDB" id="A0A645EFI6"/>
<proteinExistence type="predicted"/>
<gene>
    <name evidence="1" type="ORF">SDC9_146715</name>
</gene>
<reference evidence="1" key="1">
    <citation type="submission" date="2019-08" db="EMBL/GenBank/DDBJ databases">
        <authorList>
            <person name="Kucharzyk K."/>
            <person name="Murdoch R.W."/>
            <person name="Higgins S."/>
            <person name="Loffler F."/>
        </authorList>
    </citation>
    <scope>NUCLEOTIDE SEQUENCE</scope>
</reference>
<comment type="caution">
    <text evidence="1">The sequence shown here is derived from an EMBL/GenBank/DDBJ whole genome shotgun (WGS) entry which is preliminary data.</text>
</comment>
<organism evidence="1">
    <name type="scientific">bioreactor metagenome</name>
    <dbReference type="NCBI Taxonomy" id="1076179"/>
    <lineage>
        <taxon>unclassified sequences</taxon>
        <taxon>metagenomes</taxon>
        <taxon>ecological metagenomes</taxon>
    </lineage>
</organism>